<comment type="similarity">
    <text evidence="2 11">Belongs to the MCM family.</text>
</comment>
<dbReference type="Gene3D" id="3.40.50.300">
    <property type="entry name" value="P-loop containing nucleotide triphosphate hydrolases"/>
    <property type="match status" value="1"/>
</dbReference>
<dbReference type="Proteomes" id="UP000233469">
    <property type="component" value="Unassembled WGS sequence"/>
</dbReference>
<reference evidence="15 16" key="2">
    <citation type="submission" date="2017-10" db="EMBL/GenBank/DDBJ databases">
        <title>Extensive intraspecific genome diversity in a model arbuscular mycorrhizal fungus.</title>
        <authorList>
            <person name="Chen E.C.H."/>
            <person name="Morin E."/>
            <person name="Baudet D."/>
            <person name="Noel J."/>
            <person name="Ndikumana S."/>
            <person name="Charron P."/>
            <person name="St-Onge C."/>
            <person name="Giorgi J."/>
            <person name="Grigoriev I.V."/>
            <person name="Roux C."/>
            <person name="Martin F.M."/>
            <person name="Corradi N."/>
        </authorList>
    </citation>
    <scope>NUCLEOTIDE SEQUENCE [LARGE SCALE GENOMIC DNA]</scope>
    <source>
        <strain evidence="15 16">C2</strain>
    </source>
</reference>
<dbReference type="AlphaFoldDB" id="A0A2N1NH88"/>
<dbReference type="GO" id="GO:0031261">
    <property type="term" value="C:DNA replication preinitiation complex"/>
    <property type="evidence" value="ECO:0007669"/>
    <property type="project" value="UniProtKB-ARBA"/>
</dbReference>
<evidence type="ECO:0000256" key="1">
    <source>
        <dbReference type="ARBA" id="ARBA00004123"/>
    </source>
</evidence>
<dbReference type="InterPro" id="IPR027925">
    <property type="entry name" value="MCM_N"/>
</dbReference>
<dbReference type="Gene3D" id="2.20.28.10">
    <property type="match status" value="1"/>
</dbReference>
<feature type="region of interest" description="Disordered" evidence="13">
    <location>
        <begin position="665"/>
        <end position="731"/>
    </location>
</feature>
<dbReference type="PRINTS" id="PR01659">
    <property type="entry name" value="MCMPROTEIN3"/>
</dbReference>
<evidence type="ECO:0000256" key="5">
    <source>
        <dbReference type="ARBA" id="ARBA00022801"/>
    </source>
</evidence>
<dbReference type="GO" id="GO:0005524">
    <property type="term" value="F:ATP binding"/>
    <property type="evidence" value="ECO:0007669"/>
    <property type="project" value="UniProtKB-UniRule"/>
</dbReference>
<dbReference type="PROSITE" id="PS00847">
    <property type="entry name" value="MCM_1"/>
    <property type="match status" value="1"/>
</dbReference>
<proteinExistence type="inferred from homology"/>
<protein>
    <recommendedName>
        <fullName evidence="12">DNA replication licensing factor MCM3</fullName>
        <ecNumber evidence="12">3.6.4.12</ecNumber>
    </recommendedName>
</protein>
<evidence type="ECO:0000256" key="10">
    <source>
        <dbReference type="ARBA" id="ARBA00047995"/>
    </source>
</evidence>
<dbReference type="VEuPathDB" id="FungiDB:RhiirA1_493466"/>
<evidence type="ECO:0000313" key="16">
    <source>
        <dbReference type="Proteomes" id="UP000233469"/>
    </source>
</evidence>
<evidence type="ECO:0000259" key="14">
    <source>
        <dbReference type="PROSITE" id="PS50051"/>
    </source>
</evidence>
<dbReference type="Pfam" id="PF23191">
    <property type="entry name" value="WHD_MCM3_C"/>
    <property type="match status" value="1"/>
</dbReference>
<evidence type="ECO:0000256" key="2">
    <source>
        <dbReference type="ARBA" id="ARBA00008010"/>
    </source>
</evidence>
<dbReference type="GO" id="GO:0016887">
    <property type="term" value="F:ATP hydrolysis activity"/>
    <property type="evidence" value="ECO:0007669"/>
    <property type="project" value="RHEA"/>
</dbReference>
<reference evidence="15 16" key="1">
    <citation type="submission" date="2016-04" db="EMBL/GenBank/DDBJ databases">
        <title>Genome analyses suggest a sexual origin of heterokaryosis in a supposedly ancient asexual fungus.</title>
        <authorList>
            <person name="Ropars J."/>
            <person name="Sedzielewska K."/>
            <person name="Noel J."/>
            <person name="Charron P."/>
            <person name="Farinelli L."/>
            <person name="Marton T."/>
            <person name="Kruger M."/>
            <person name="Pelin A."/>
            <person name="Brachmann A."/>
            <person name="Corradi N."/>
        </authorList>
    </citation>
    <scope>NUCLEOTIDE SEQUENCE [LARGE SCALE GENOMIC DNA]</scope>
    <source>
        <strain evidence="15 16">C2</strain>
    </source>
</reference>
<evidence type="ECO:0000256" key="12">
    <source>
        <dbReference type="RuleBase" id="RU368061"/>
    </source>
</evidence>
<dbReference type="GO" id="GO:0043596">
    <property type="term" value="C:nuclear replication fork"/>
    <property type="evidence" value="ECO:0007669"/>
    <property type="project" value="UniProtKB-ARBA"/>
</dbReference>
<dbReference type="Pfam" id="PF14551">
    <property type="entry name" value="MCM_N"/>
    <property type="match status" value="1"/>
</dbReference>
<dbReference type="InterPro" id="IPR056575">
    <property type="entry name" value="WH_MCM3_C"/>
</dbReference>
<organism evidence="15 16">
    <name type="scientific">Rhizophagus irregularis</name>
    <dbReference type="NCBI Taxonomy" id="588596"/>
    <lineage>
        <taxon>Eukaryota</taxon>
        <taxon>Fungi</taxon>
        <taxon>Fungi incertae sedis</taxon>
        <taxon>Mucoromycota</taxon>
        <taxon>Glomeromycotina</taxon>
        <taxon>Glomeromycetes</taxon>
        <taxon>Glomerales</taxon>
        <taxon>Glomeraceae</taxon>
        <taxon>Rhizophagus</taxon>
    </lineage>
</organism>
<dbReference type="FunFam" id="2.20.28.10:FF:000008">
    <property type="entry name" value="DNA helicase"/>
    <property type="match status" value="1"/>
</dbReference>
<dbReference type="Gene3D" id="2.40.50.140">
    <property type="entry name" value="Nucleic acid-binding proteins"/>
    <property type="match status" value="1"/>
</dbReference>
<keyword evidence="9 12" id="KW-0539">Nucleus</keyword>
<keyword evidence="7 11" id="KW-0067">ATP-binding</keyword>
<evidence type="ECO:0000256" key="6">
    <source>
        <dbReference type="ARBA" id="ARBA00022806"/>
    </source>
</evidence>
<dbReference type="VEuPathDB" id="FungiDB:FUN_016083"/>
<keyword evidence="6 12" id="KW-0347">Helicase</keyword>
<dbReference type="InterPro" id="IPR031327">
    <property type="entry name" value="MCM"/>
</dbReference>
<keyword evidence="8 11" id="KW-0238">DNA-binding</keyword>
<keyword evidence="4 11" id="KW-0547">Nucleotide-binding</keyword>
<dbReference type="SUPFAM" id="SSF52540">
    <property type="entry name" value="P-loop containing nucleoside triphosphate hydrolases"/>
    <property type="match status" value="1"/>
</dbReference>
<feature type="compositionally biased region" description="Basic and acidic residues" evidence="13">
    <location>
        <begin position="701"/>
        <end position="710"/>
    </location>
</feature>
<dbReference type="SUPFAM" id="SSF50249">
    <property type="entry name" value="Nucleic acid-binding proteins"/>
    <property type="match status" value="1"/>
</dbReference>
<evidence type="ECO:0000256" key="3">
    <source>
        <dbReference type="ARBA" id="ARBA00022705"/>
    </source>
</evidence>
<comment type="catalytic activity">
    <reaction evidence="10 12">
        <text>ATP + H2O = ADP + phosphate + H(+)</text>
        <dbReference type="Rhea" id="RHEA:13065"/>
        <dbReference type="ChEBI" id="CHEBI:15377"/>
        <dbReference type="ChEBI" id="CHEBI:15378"/>
        <dbReference type="ChEBI" id="CHEBI:30616"/>
        <dbReference type="ChEBI" id="CHEBI:43474"/>
        <dbReference type="ChEBI" id="CHEBI:456216"/>
        <dbReference type="EC" id="3.6.4.12"/>
    </reaction>
</comment>
<dbReference type="PANTHER" id="PTHR11630:SF46">
    <property type="entry name" value="DNA REPLICATION LICENSING FACTOR MCM3-RELATED"/>
    <property type="match status" value="1"/>
</dbReference>
<comment type="function">
    <text evidence="12">Acts as component of the MCM2-7 complex (MCM complex) which is the replicative helicase essential for 'once per cell cycle' DNA replication initiation and elongation in eukaryotic cells. The active ATPase sites in the MCM2-7 ring are formed through the interaction surfaces of two neighboring subunits such that a critical structure of a conserved arginine finger motif is provided in trans relative to the ATP-binding site of the Walker A box of the adjacent subunit. The six ATPase active sites, however, are likely to contribute differentially to the complex helicase activity.</text>
</comment>
<dbReference type="PANTHER" id="PTHR11630">
    <property type="entry name" value="DNA REPLICATION LICENSING FACTOR MCM FAMILY MEMBER"/>
    <property type="match status" value="1"/>
</dbReference>
<sequence length="826" mass="93180">MASNTELQKLQDEAFLDRVRFFEEFLEADKEKLGSEKFYKVEIVQMLRNGERRFIVNLNELRYYHAENAKKLEESPNEWIPAFEKALKNIIKNISSGIDDTEKSTNIDEQNFYIGFNGTFHHHVNPRTLKSIHLGKLICIEGIVSRCSLVRLKLAKSVHYCEKTGNFSSKEYHDSTSIGNQIPSSSAYPTEDENGNPLTTEFGYSVYRDHQTICLQEMPEKMPPGLLTRSIDIILDDDLVDKVKPGDRIQLAGCYRAIGKPTQGSTSATFKTVIIANNVTILSGEIGLKVITDVDIANIEKIAKNENVFSLLSRSLAPSIYGHEMIKKAILLMLLGGKEQNLSSGTHIRGDINILMVGDPSTSKSQLLRRVLNIAPLAIATTGRGSTGVGLTAAVTRDKETGDRGVVCIDEFDKMMDTDRVAIHEVMEQQTVTIAKAGIHTSLNARCSVIAAANPIYGQYNIHKDPAHNIALPDSLLSRFDLVFVVTDEINEARDSLISKHVLRLHEYRPPNLEEGVPIKEDSGQTIFMEEAEKSMEPTSVYMQYDLLSNDNDNDQRDSDQATFLSSEFLKKYIQYTKSHEEPRLGKAAAAYLCELWVNLRNEEEIDGQAKTSPLTPRALDSLFRLATAHAKARLGKRVTIKDAKVAEEIVRFALFKEVSVRDRRKRRKTNVNDNDEIDSDDDTNDDSDKDETSSQQSISTRKDKGKGKMIESLTDGSSSKETEDLMDTDETHKQSFAELNLDTLIIEDNREMVTPDRMRLFQENLNRIIKDTQYENSISLEVLIQEINNNLPENQAYTSEEINAALKKMQDRNKVMITNDIIYMI</sequence>
<dbReference type="GO" id="GO:0017116">
    <property type="term" value="F:single-stranded DNA helicase activity"/>
    <property type="evidence" value="ECO:0007669"/>
    <property type="project" value="TreeGrafter"/>
</dbReference>
<accession>A0A2N1NH88</accession>
<comment type="caution">
    <text evidence="15">The sequence shown here is derived from an EMBL/GenBank/DDBJ whole genome shotgun (WGS) entry which is preliminary data.</text>
</comment>
<dbReference type="EMBL" id="LLXL01000381">
    <property type="protein sequence ID" value="PKK73297.1"/>
    <property type="molecule type" value="Genomic_DNA"/>
</dbReference>
<keyword evidence="5 12" id="KW-0378">Hydrolase</keyword>
<dbReference type="InterPro" id="IPR027417">
    <property type="entry name" value="P-loop_NTPase"/>
</dbReference>
<evidence type="ECO:0000256" key="13">
    <source>
        <dbReference type="SAM" id="MobiDB-lite"/>
    </source>
</evidence>
<dbReference type="InterPro" id="IPR008046">
    <property type="entry name" value="Mcm3"/>
</dbReference>
<dbReference type="InterPro" id="IPR012340">
    <property type="entry name" value="NA-bd_OB-fold"/>
</dbReference>
<evidence type="ECO:0000313" key="15">
    <source>
        <dbReference type="EMBL" id="PKK73297.1"/>
    </source>
</evidence>
<dbReference type="InterPro" id="IPR041562">
    <property type="entry name" value="MCM_lid"/>
</dbReference>
<dbReference type="GO" id="GO:0042555">
    <property type="term" value="C:MCM complex"/>
    <property type="evidence" value="ECO:0007669"/>
    <property type="project" value="UniProtKB-UniRule"/>
</dbReference>
<dbReference type="GO" id="GO:0006279">
    <property type="term" value="P:premeiotic DNA replication"/>
    <property type="evidence" value="ECO:0007669"/>
    <property type="project" value="UniProtKB-ARBA"/>
</dbReference>
<gene>
    <name evidence="15" type="ORF">RhiirC2_766114</name>
</gene>
<dbReference type="InterPro" id="IPR001208">
    <property type="entry name" value="MCM_dom"/>
</dbReference>
<evidence type="ECO:0000256" key="9">
    <source>
        <dbReference type="ARBA" id="ARBA00023242"/>
    </source>
</evidence>
<dbReference type="GO" id="GO:0000727">
    <property type="term" value="P:double-strand break repair via break-induced replication"/>
    <property type="evidence" value="ECO:0007669"/>
    <property type="project" value="TreeGrafter"/>
</dbReference>
<dbReference type="Gene3D" id="3.30.1640.10">
    <property type="entry name" value="mini-chromosome maintenance (MCM) complex, chain A, domain 1"/>
    <property type="match status" value="1"/>
</dbReference>
<feature type="domain" description="MCM C-terminal AAA(+) ATPase" evidence="14">
    <location>
        <begin position="308"/>
        <end position="502"/>
    </location>
</feature>
<dbReference type="Pfam" id="PF17855">
    <property type="entry name" value="MCM_lid"/>
    <property type="match status" value="1"/>
</dbReference>
<name>A0A2N1NH88_9GLOM</name>
<dbReference type="GO" id="GO:0005656">
    <property type="term" value="C:nuclear pre-replicative complex"/>
    <property type="evidence" value="ECO:0007669"/>
    <property type="project" value="UniProtKB-ARBA"/>
</dbReference>
<dbReference type="EC" id="3.6.4.12" evidence="12"/>
<keyword evidence="3 12" id="KW-0235">DNA replication</keyword>
<feature type="region of interest" description="Disordered" evidence="13">
    <location>
        <begin position="170"/>
        <end position="194"/>
    </location>
</feature>
<dbReference type="GO" id="GO:0003697">
    <property type="term" value="F:single-stranded DNA binding"/>
    <property type="evidence" value="ECO:0007669"/>
    <property type="project" value="TreeGrafter"/>
</dbReference>
<dbReference type="InterPro" id="IPR033762">
    <property type="entry name" value="MCM_OB"/>
</dbReference>
<feature type="compositionally biased region" description="Polar residues" evidence="13">
    <location>
        <begin position="170"/>
        <end position="188"/>
    </location>
</feature>
<dbReference type="Pfam" id="PF00493">
    <property type="entry name" value="MCM"/>
    <property type="match status" value="1"/>
</dbReference>
<feature type="compositionally biased region" description="Acidic residues" evidence="13">
    <location>
        <begin position="674"/>
        <end position="690"/>
    </location>
</feature>
<dbReference type="SMART" id="SM00350">
    <property type="entry name" value="MCM"/>
    <property type="match status" value="1"/>
</dbReference>
<comment type="subcellular location">
    <subcellularLocation>
        <location evidence="1 12">Nucleus</location>
    </subcellularLocation>
</comment>
<evidence type="ECO:0000256" key="11">
    <source>
        <dbReference type="RuleBase" id="RU004070"/>
    </source>
</evidence>
<dbReference type="GO" id="GO:0006271">
    <property type="term" value="P:DNA strand elongation involved in DNA replication"/>
    <property type="evidence" value="ECO:0007669"/>
    <property type="project" value="TreeGrafter"/>
</dbReference>
<dbReference type="Pfam" id="PF17207">
    <property type="entry name" value="MCM_OB"/>
    <property type="match status" value="1"/>
</dbReference>
<dbReference type="InterPro" id="IPR018525">
    <property type="entry name" value="MCM_CS"/>
</dbReference>
<comment type="subunit">
    <text evidence="12">Component of the MCM2-7 complex.</text>
</comment>
<dbReference type="PROSITE" id="PS50051">
    <property type="entry name" value="MCM_2"/>
    <property type="match status" value="1"/>
</dbReference>
<evidence type="ECO:0000256" key="4">
    <source>
        <dbReference type="ARBA" id="ARBA00022741"/>
    </source>
</evidence>
<evidence type="ECO:0000256" key="7">
    <source>
        <dbReference type="ARBA" id="ARBA00022840"/>
    </source>
</evidence>
<dbReference type="GO" id="GO:1902975">
    <property type="term" value="P:mitotic DNA replication initiation"/>
    <property type="evidence" value="ECO:0007669"/>
    <property type="project" value="TreeGrafter"/>
</dbReference>
<dbReference type="PRINTS" id="PR01657">
    <property type="entry name" value="MCMFAMILY"/>
</dbReference>
<dbReference type="VEuPathDB" id="FungiDB:RhiirFUN_014115"/>
<evidence type="ECO:0000256" key="8">
    <source>
        <dbReference type="ARBA" id="ARBA00023125"/>
    </source>
</evidence>
<feature type="compositionally biased region" description="Basic and acidic residues" evidence="13">
    <location>
        <begin position="719"/>
        <end position="731"/>
    </location>
</feature>